<dbReference type="AlphaFoldDB" id="A0A520MZH9"/>
<dbReference type="InterPro" id="IPR050743">
    <property type="entry name" value="2-oxoacid_DH_E2_comp"/>
</dbReference>
<keyword evidence="6 9" id="KW-0012">Acyltransferase</keyword>
<comment type="caution">
    <text evidence="12">The sequence shown here is derived from an EMBL/GenBank/DDBJ whole genome shotgun (WGS) entry which is preliminary data.</text>
</comment>
<dbReference type="GO" id="GO:0004742">
    <property type="term" value="F:dihydrolipoyllysine-residue acetyltransferase activity"/>
    <property type="evidence" value="ECO:0007669"/>
    <property type="project" value="UniProtKB-EC"/>
</dbReference>
<dbReference type="SUPFAM" id="SSF52777">
    <property type="entry name" value="CoA-dependent acyltransferases"/>
    <property type="match status" value="1"/>
</dbReference>
<accession>A0A520MZH9</accession>
<evidence type="ECO:0000259" key="10">
    <source>
        <dbReference type="PROSITE" id="PS50968"/>
    </source>
</evidence>
<evidence type="ECO:0000256" key="7">
    <source>
        <dbReference type="ARBA" id="ARBA00025211"/>
    </source>
</evidence>
<dbReference type="Gene3D" id="4.10.320.10">
    <property type="entry name" value="E3-binding domain"/>
    <property type="match status" value="1"/>
</dbReference>
<keyword evidence="4 9" id="KW-0808">Transferase</keyword>
<dbReference type="InterPro" id="IPR004167">
    <property type="entry name" value="PSBD"/>
</dbReference>
<dbReference type="InterPro" id="IPR011053">
    <property type="entry name" value="Single_hybrid_motif"/>
</dbReference>
<dbReference type="SUPFAM" id="SSF51230">
    <property type="entry name" value="Single hybrid motif"/>
    <property type="match status" value="1"/>
</dbReference>
<keyword evidence="5 9" id="KW-0450">Lipoyl</keyword>
<dbReference type="Gene3D" id="2.40.50.100">
    <property type="match status" value="1"/>
</dbReference>
<evidence type="ECO:0000256" key="4">
    <source>
        <dbReference type="ARBA" id="ARBA00022679"/>
    </source>
</evidence>
<dbReference type="InterPro" id="IPR003016">
    <property type="entry name" value="2-oxoA_DH_lipoyl-BS"/>
</dbReference>
<evidence type="ECO:0000256" key="8">
    <source>
        <dbReference type="ARBA" id="ARBA00048370"/>
    </source>
</evidence>
<dbReference type="Gene3D" id="3.30.559.10">
    <property type="entry name" value="Chloramphenicol acetyltransferase-like domain"/>
    <property type="match status" value="1"/>
</dbReference>
<dbReference type="PROSITE" id="PS00189">
    <property type="entry name" value="LIPOYL"/>
    <property type="match status" value="1"/>
</dbReference>
<dbReference type="InterPro" id="IPR000089">
    <property type="entry name" value="Biotin_lipoyl"/>
</dbReference>
<dbReference type="CDD" id="cd06849">
    <property type="entry name" value="lipoyl_domain"/>
    <property type="match status" value="1"/>
</dbReference>
<name>A0A520MZH9_9GAMM</name>
<gene>
    <name evidence="12" type="ORF">EVA92_02230</name>
</gene>
<dbReference type="EC" id="2.3.1.-" evidence="9"/>
<organism evidence="12 13">
    <name type="scientific">SAR86 cluster bacterium</name>
    <dbReference type="NCBI Taxonomy" id="2030880"/>
    <lineage>
        <taxon>Bacteria</taxon>
        <taxon>Pseudomonadati</taxon>
        <taxon>Pseudomonadota</taxon>
        <taxon>Gammaproteobacteria</taxon>
        <taxon>SAR86 cluster</taxon>
    </lineage>
</organism>
<evidence type="ECO:0000256" key="9">
    <source>
        <dbReference type="RuleBase" id="RU003423"/>
    </source>
</evidence>
<dbReference type="Pfam" id="PF02817">
    <property type="entry name" value="E3_binding"/>
    <property type="match status" value="1"/>
</dbReference>
<evidence type="ECO:0000256" key="1">
    <source>
        <dbReference type="ARBA" id="ARBA00001938"/>
    </source>
</evidence>
<reference evidence="12 13" key="1">
    <citation type="submission" date="2019-02" db="EMBL/GenBank/DDBJ databases">
        <title>Prokaryotic population dynamics and viral predation in marine succession experiment using metagenomics: the confinement effect.</title>
        <authorList>
            <person name="Haro-Moreno J.M."/>
            <person name="Rodriguez-Valera F."/>
            <person name="Lopez-Perez M."/>
        </authorList>
    </citation>
    <scope>NUCLEOTIDE SEQUENCE [LARGE SCALE GENOMIC DNA]</scope>
    <source>
        <strain evidence="12">MED-G159</strain>
    </source>
</reference>
<comment type="function">
    <text evidence="7">The pyruvate dehydrogenase complex catalyzes the overall conversion of pyruvate to acetyl-CoA and CO(2). It contains multiple copies of three enzymatic components: pyruvate dehydrogenase (E1), dihydrolipoamide acetyltransferase (E2) and lipoamide dehydrogenase (E3).</text>
</comment>
<dbReference type="InterPro" id="IPR023213">
    <property type="entry name" value="CAT-like_dom_sf"/>
</dbReference>
<dbReference type="GO" id="GO:0031405">
    <property type="term" value="F:lipoic acid binding"/>
    <property type="evidence" value="ECO:0007669"/>
    <property type="project" value="TreeGrafter"/>
</dbReference>
<sequence>MAEIEKIELKIPNLGDAESTEIIEVNIKAGDKVNLNDPLIVLESEKAAMEIPSDYDGEISEVLVTTGDSAKEGMIFAKIISNEKTISKKATSEKIANKVSQEPIAKDKTEKVYETNKSSSTHNDKILAGPAVRKYARELELDLTSINGMGKDGRITKDDLKRFIHQKITPSKRDVYPSLESLAKFGPYKIENLSGIRKAGLKNLQNSWSLIPHVFHFEEINLTRINDIREKVKCSPLPVIVKAVSNTLKKHPLFNSTLLSDSEVLLKDYINIGLAVNTRDGLVVPVIKEVNKLTIKDIDQAIKKLSMHAREKQLKKTDIEGATFTISSLGKIGGQGFTPIINHPEVAILGISNNKKTLSMYKEKIIEQLVLPISLSYDHRVINGVDAGEFMYDLKIELEEKVK</sequence>
<dbReference type="GO" id="GO:0006086">
    <property type="term" value="P:pyruvate decarboxylation to acetyl-CoA"/>
    <property type="evidence" value="ECO:0007669"/>
    <property type="project" value="TreeGrafter"/>
</dbReference>
<dbReference type="InterPro" id="IPR001078">
    <property type="entry name" value="2-oxoacid_DH_actylTfrase"/>
</dbReference>
<dbReference type="PANTHER" id="PTHR43178:SF2">
    <property type="entry name" value="DIHYDROLIPOYLLYSINE-RESIDUE ACETYLTRANSFERASE COMPONENT OF PYRUVATE DEHYDROGENASE COMPLEX"/>
    <property type="match status" value="1"/>
</dbReference>
<feature type="domain" description="Peripheral subunit-binding (PSBD)" evidence="11">
    <location>
        <begin position="127"/>
        <end position="164"/>
    </location>
</feature>
<dbReference type="InterPro" id="IPR036625">
    <property type="entry name" value="E3-bd_dom_sf"/>
</dbReference>
<comment type="similarity">
    <text evidence="2 9">Belongs to the 2-oxoacid dehydrogenase family.</text>
</comment>
<dbReference type="SUPFAM" id="SSF47005">
    <property type="entry name" value="Peripheral subunit-binding domain of 2-oxo acid dehydrogenase complex"/>
    <property type="match status" value="1"/>
</dbReference>
<comment type="subunit">
    <text evidence="3">Forms a 24-polypeptide structural core with octahedral symmetry.</text>
</comment>
<evidence type="ECO:0000313" key="12">
    <source>
        <dbReference type="EMBL" id="RZO26583.1"/>
    </source>
</evidence>
<dbReference type="Pfam" id="PF00364">
    <property type="entry name" value="Biotin_lipoyl"/>
    <property type="match status" value="1"/>
</dbReference>
<comment type="catalytic activity">
    <reaction evidence="8">
        <text>N(6)-[(R)-dihydrolipoyl]-L-lysyl-[protein] + acetyl-CoA = N(6)-[(R)-S(8)-acetyldihydrolipoyl]-L-lysyl-[protein] + CoA</text>
        <dbReference type="Rhea" id="RHEA:17017"/>
        <dbReference type="Rhea" id="RHEA-COMP:10475"/>
        <dbReference type="Rhea" id="RHEA-COMP:10478"/>
        <dbReference type="ChEBI" id="CHEBI:57287"/>
        <dbReference type="ChEBI" id="CHEBI:57288"/>
        <dbReference type="ChEBI" id="CHEBI:83100"/>
        <dbReference type="ChEBI" id="CHEBI:83111"/>
        <dbReference type="EC" id="2.3.1.12"/>
    </reaction>
</comment>
<feature type="domain" description="Lipoyl-binding" evidence="10">
    <location>
        <begin position="6"/>
        <end position="80"/>
    </location>
</feature>
<dbReference type="Proteomes" id="UP000315825">
    <property type="component" value="Unassembled WGS sequence"/>
</dbReference>
<dbReference type="PROSITE" id="PS50968">
    <property type="entry name" value="BIOTINYL_LIPOYL"/>
    <property type="match status" value="1"/>
</dbReference>
<evidence type="ECO:0000313" key="13">
    <source>
        <dbReference type="Proteomes" id="UP000315825"/>
    </source>
</evidence>
<evidence type="ECO:0000256" key="3">
    <source>
        <dbReference type="ARBA" id="ARBA00011484"/>
    </source>
</evidence>
<evidence type="ECO:0000256" key="6">
    <source>
        <dbReference type="ARBA" id="ARBA00023315"/>
    </source>
</evidence>
<evidence type="ECO:0000256" key="5">
    <source>
        <dbReference type="ARBA" id="ARBA00022823"/>
    </source>
</evidence>
<dbReference type="GO" id="GO:0005737">
    <property type="term" value="C:cytoplasm"/>
    <property type="evidence" value="ECO:0007669"/>
    <property type="project" value="TreeGrafter"/>
</dbReference>
<evidence type="ECO:0000256" key="2">
    <source>
        <dbReference type="ARBA" id="ARBA00007317"/>
    </source>
</evidence>
<protein>
    <recommendedName>
        <fullName evidence="9">Dihydrolipoamide acetyltransferase component of pyruvate dehydrogenase complex</fullName>
        <ecNumber evidence="9">2.3.1.-</ecNumber>
    </recommendedName>
</protein>
<dbReference type="PROSITE" id="PS51826">
    <property type="entry name" value="PSBD"/>
    <property type="match status" value="1"/>
</dbReference>
<evidence type="ECO:0000259" key="11">
    <source>
        <dbReference type="PROSITE" id="PS51826"/>
    </source>
</evidence>
<dbReference type="Pfam" id="PF00198">
    <property type="entry name" value="2-oxoacid_dh"/>
    <property type="match status" value="1"/>
</dbReference>
<dbReference type="PANTHER" id="PTHR43178">
    <property type="entry name" value="DIHYDROLIPOAMIDE ACETYLTRANSFERASE COMPONENT OF PYRUVATE DEHYDROGENASE COMPLEX"/>
    <property type="match status" value="1"/>
</dbReference>
<dbReference type="EMBL" id="SHBE01000003">
    <property type="protein sequence ID" value="RZO26583.1"/>
    <property type="molecule type" value="Genomic_DNA"/>
</dbReference>
<proteinExistence type="inferred from homology"/>
<comment type="cofactor">
    <cofactor evidence="1 9">
        <name>(R)-lipoate</name>
        <dbReference type="ChEBI" id="CHEBI:83088"/>
    </cofactor>
</comment>